<dbReference type="Pfam" id="PF01225">
    <property type="entry name" value="Mur_ligase"/>
    <property type="match status" value="1"/>
</dbReference>
<evidence type="ECO:0000313" key="18">
    <source>
        <dbReference type="EMBL" id="KKU43857.1"/>
    </source>
</evidence>
<dbReference type="GO" id="GO:0008360">
    <property type="term" value="P:regulation of cell shape"/>
    <property type="evidence" value="ECO:0007669"/>
    <property type="project" value="UniProtKB-KW"/>
</dbReference>
<comment type="pathway">
    <text evidence="2">Cell wall biogenesis; peptidoglycan biosynthesis.</text>
</comment>
<keyword evidence="5 18" id="KW-0436">Ligase</keyword>
<dbReference type="GO" id="GO:0009252">
    <property type="term" value="P:peptidoglycan biosynthetic process"/>
    <property type="evidence" value="ECO:0007669"/>
    <property type="project" value="UniProtKB-UniRule"/>
</dbReference>
<dbReference type="Pfam" id="PF08245">
    <property type="entry name" value="Mur_ligase_M"/>
    <property type="match status" value="1"/>
</dbReference>
<evidence type="ECO:0000259" key="15">
    <source>
        <dbReference type="Pfam" id="PF01225"/>
    </source>
</evidence>
<dbReference type="SUPFAM" id="SSF51984">
    <property type="entry name" value="MurCD N-terminal domain"/>
    <property type="match status" value="1"/>
</dbReference>
<evidence type="ECO:0000256" key="14">
    <source>
        <dbReference type="NCBIfam" id="TIGR01082"/>
    </source>
</evidence>
<dbReference type="GO" id="GO:0071555">
    <property type="term" value="P:cell wall organization"/>
    <property type="evidence" value="ECO:0007669"/>
    <property type="project" value="UniProtKB-KW"/>
</dbReference>
<evidence type="ECO:0000256" key="2">
    <source>
        <dbReference type="ARBA" id="ARBA00004752"/>
    </source>
</evidence>
<dbReference type="PANTHER" id="PTHR43445">
    <property type="entry name" value="UDP-N-ACETYLMURAMATE--L-ALANINE LIGASE-RELATED"/>
    <property type="match status" value="1"/>
</dbReference>
<dbReference type="SUPFAM" id="SSF53244">
    <property type="entry name" value="MurD-like peptide ligases, peptide-binding domain"/>
    <property type="match status" value="1"/>
</dbReference>
<dbReference type="InterPro" id="IPR004101">
    <property type="entry name" value="Mur_ligase_C"/>
</dbReference>
<dbReference type="GO" id="GO:0008763">
    <property type="term" value="F:UDP-N-acetylmuramate-L-alanine ligase activity"/>
    <property type="evidence" value="ECO:0007669"/>
    <property type="project" value="UniProtKB-UniRule"/>
</dbReference>
<keyword evidence="11" id="KW-0131">Cell cycle</keyword>
<dbReference type="Gene3D" id="3.40.50.720">
    <property type="entry name" value="NAD(P)-binding Rossmann-like Domain"/>
    <property type="match status" value="1"/>
</dbReference>
<dbReference type="InterPro" id="IPR050061">
    <property type="entry name" value="MurCDEF_pg_biosynth"/>
</dbReference>
<dbReference type="Pfam" id="PF02875">
    <property type="entry name" value="Mur_ligase_C"/>
    <property type="match status" value="1"/>
</dbReference>
<evidence type="ECO:0000256" key="9">
    <source>
        <dbReference type="ARBA" id="ARBA00022960"/>
    </source>
</evidence>
<evidence type="ECO:0000259" key="16">
    <source>
        <dbReference type="Pfam" id="PF02875"/>
    </source>
</evidence>
<evidence type="ECO:0000256" key="10">
    <source>
        <dbReference type="ARBA" id="ARBA00022984"/>
    </source>
</evidence>
<evidence type="ECO:0000259" key="17">
    <source>
        <dbReference type="Pfam" id="PF08245"/>
    </source>
</evidence>
<name>A0A0G1QG68_9BACT</name>
<dbReference type="UniPathway" id="UPA00219"/>
<keyword evidence="12" id="KW-0961">Cell wall biogenesis/degradation</keyword>
<keyword evidence="4" id="KW-0963">Cytoplasm</keyword>
<dbReference type="InterPro" id="IPR000713">
    <property type="entry name" value="Mur_ligase_N"/>
</dbReference>
<dbReference type="EMBL" id="LCMV01000015">
    <property type="protein sequence ID" value="KKU43857.1"/>
    <property type="molecule type" value="Genomic_DNA"/>
</dbReference>
<evidence type="ECO:0000256" key="8">
    <source>
        <dbReference type="ARBA" id="ARBA00022840"/>
    </source>
</evidence>
<dbReference type="PATRIC" id="fig|1618335.3.peg.230"/>
<dbReference type="AlphaFoldDB" id="A0A0G1QG68"/>
<comment type="subcellular location">
    <subcellularLocation>
        <location evidence="1">Cytoplasm</location>
    </subcellularLocation>
</comment>
<comment type="catalytic activity">
    <reaction evidence="13">
        <text>UDP-N-acetyl-alpha-D-muramate + L-alanine + ATP = UDP-N-acetyl-alpha-D-muramoyl-L-alanine + ADP + phosphate + H(+)</text>
        <dbReference type="Rhea" id="RHEA:23372"/>
        <dbReference type="ChEBI" id="CHEBI:15378"/>
        <dbReference type="ChEBI" id="CHEBI:30616"/>
        <dbReference type="ChEBI" id="CHEBI:43474"/>
        <dbReference type="ChEBI" id="CHEBI:57972"/>
        <dbReference type="ChEBI" id="CHEBI:70757"/>
        <dbReference type="ChEBI" id="CHEBI:83898"/>
        <dbReference type="ChEBI" id="CHEBI:456216"/>
        <dbReference type="EC" id="6.3.2.8"/>
    </reaction>
</comment>
<accession>A0A0G1QG68</accession>
<comment type="caution">
    <text evidence="18">The sequence shown here is derived from an EMBL/GenBank/DDBJ whole genome shotgun (WGS) entry which is preliminary data.</text>
</comment>
<dbReference type="InterPro" id="IPR036615">
    <property type="entry name" value="Mur_ligase_C_dom_sf"/>
</dbReference>
<dbReference type="GO" id="GO:0005737">
    <property type="term" value="C:cytoplasm"/>
    <property type="evidence" value="ECO:0007669"/>
    <property type="project" value="UniProtKB-SubCell"/>
</dbReference>
<feature type="domain" description="Mur ligase N-terminal catalytic" evidence="15">
    <location>
        <begin position="11"/>
        <end position="109"/>
    </location>
</feature>
<dbReference type="InterPro" id="IPR005758">
    <property type="entry name" value="UDP-N-AcMur_Ala_ligase_MurC"/>
</dbReference>
<evidence type="ECO:0000256" key="11">
    <source>
        <dbReference type="ARBA" id="ARBA00023306"/>
    </source>
</evidence>
<evidence type="ECO:0000256" key="6">
    <source>
        <dbReference type="ARBA" id="ARBA00022618"/>
    </source>
</evidence>
<protein>
    <recommendedName>
        <fullName evidence="3 14">UDP-N-acetylmuramate--L-alanine ligase</fullName>
        <ecNumber evidence="3 14">6.3.2.8</ecNumber>
    </recommendedName>
</protein>
<keyword evidence="8" id="KW-0067">ATP-binding</keyword>
<evidence type="ECO:0000313" key="19">
    <source>
        <dbReference type="Proteomes" id="UP000034487"/>
    </source>
</evidence>
<dbReference type="PANTHER" id="PTHR43445:SF3">
    <property type="entry name" value="UDP-N-ACETYLMURAMATE--L-ALANINE LIGASE"/>
    <property type="match status" value="1"/>
</dbReference>
<sequence>MAKQTEANNRLHFIGIKGMGMSGLAIMAHELGYVVTGSDTEEEFPTSEILRQSKITVFDGFDPVNLKDKPRIVLSAAFGVENLEVKEAKRLRLEVRTFSEILGELMAKFEGIGVAGVHGKTTTTALLAFILQEAGFAPSYMIGAPYVPGLPANGHIGQGKYFVVESDEYKKSEDSNEPKFLDFPMKHVIITSIELDHPDMYQTAEEVYQAFYRLSIKIPRDGTIIACIDWPLVRRLISRRVDRPCLTYGLDSSAQFQVVDIKEGETMTFSILHEEKKIGPFTTKLAGVHNALNATAAIIVAKHLGVTESVITRALRKFIGPMRRFQVLGEYNGGIIIDDYAHHPTAIKAVIEAAHKRYPTKNITVVFQPHTYSRTGRLLNEFAESLLGADKVILLNIFASAREKSGYVTIEALIKVLKPLKPDMEYRPTTEEVAKLLSGSVDGDDVVLLLGAGDVYKVYQQLSRADI</sequence>
<evidence type="ECO:0000256" key="1">
    <source>
        <dbReference type="ARBA" id="ARBA00004496"/>
    </source>
</evidence>
<dbReference type="NCBIfam" id="TIGR01082">
    <property type="entry name" value="murC"/>
    <property type="match status" value="1"/>
</dbReference>
<gene>
    <name evidence="18" type="ORF">UX60_C0015G0003</name>
</gene>
<evidence type="ECO:0000256" key="5">
    <source>
        <dbReference type="ARBA" id="ARBA00022598"/>
    </source>
</evidence>
<dbReference type="Proteomes" id="UP000034487">
    <property type="component" value="Unassembled WGS sequence"/>
</dbReference>
<keyword evidence="9" id="KW-0133">Cell shape</keyword>
<dbReference type="Gene3D" id="3.90.190.20">
    <property type="entry name" value="Mur ligase, C-terminal domain"/>
    <property type="match status" value="1"/>
</dbReference>
<feature type="domain" description="Mur ligase C-terminal" evidence="16">
    <location>
        <begin position="323"/>
        <end position="453"/>
    </location>
</feature>
<dbReference type="SUPFAM" id="SSF53623">
    <property type="entry name" value="MurD-like peptide ligases, catalytic domain"/>
    <property type="match status" value="1"/>
</dbReference>
<keyword evidence="6" id="KW-0132">Cell division</keyword>
<keyword evidence="10" id="KW-0573">Peptidoglycan synthesis</keyword>
<evidence type="ECO:0000256" key="4">
    <source>
        <dbReference type="ARBA" id="ARBA00022490"/>
    </source>
</evidence>
<keyword evidence="7" id="KW-0547">Nucleotide-binding</keyword>
<dbReference type="Gene3D" id="3.40.1190.10">
    <property type="entry name" value="Mur-like, catalytic domain"/>
    <property type="match status" value="1"/>
</dbReference>
<organism evidence="18 19">
    <name type="scientific">Berkelbacteria bacterium GW2011_GWA2_46_7</name>
    <dbReference type="NCBI Taxonomy" id="1618335"/>
    <lineage>
        <taxon>Bacteria</taxon>
        <taxon>Candidatus Berkelbacteria</taxon>
    </lineage>
</organism>
<dbReference type="InterPro" id="IPR013221">
    <property type="entry name" value="Mur_ligase_cen"/>
</dbReference>
<evidence type="ECO:0000256" key="7">
    <source>
        <dbReference type="ARBA" id="ARBA00022741"/>
    </source>
</evidence>
<evidence type="ECO:0000256" key="12">
    <source>
        <dbReference type="ARBA" id="ARBA00023316"/>
    </source>
</evidence>
<reference evidence="18 19" key="1">
    <citation type="journal article" date="2015" name="Nature">
        <title>rRNA introns, odd ribosomes, and small enigmatic genomes across a large radiation of phyla.</title>
        <authorList>
            <person name="Brown C.T."/>
            <person name="Hug L.A."/>
            <person name="Thomas B.C."/>
            <person name="Sharon I."/>
            <person name="Castelle C.J."/>
            <person name="Singh A."/>
            <person name="Wilkins M.J."/>
            <person name="Williams K.H."/>
            <person name="Banfield J.F."/>
        </authorList>
    </citation>
    <scope>NUCLEOTIDE SEQUENCE [LARGE SCALE GENOMIC DNA]</scope>
</reference>
<evidence type="ECO:0000256" key="3">
    <source>
        <dbReference type="ARBA" id="ARBA00012211"/>
    </source>
</evidence>
<dbReference type="EC" id="6.3.2.8" evidence="3 14"/>
<evidence type="ECO:0000256" key="13">
    <source>
        <dbReference type="ARBA" id="ARBA00047833"/>
    </source>
</evidence>
<proteinExistence type="predicted"/>
<dbReference type="GO" id="GO:0051301">
    <property type="term" value="P:cell division"/>
    <property type="evidence" value="ECO:0007669"/>
    <property type="project" value="UniProtKB-KW"/>
</dbReference>
<dbReference type="InterPro" id="IPR036565">
    <property type="entry name" value="Mur-like_cat_sf"/>
</dbReference>
<dbReference type="GO" id="GO:0005524">
    <property type="term" value="F:ATP binding"/>
    <property type="evidence" value="ECO:0007669"/>
    <property type="project" value="UniProtKB-KW"/>
</dbReference>
<feature type="domain" description="Mur ligase central" evidence="17">
    <location>
        <begin position="114"/>
        <end position="301"/>
    </location>
</feature>